<proteinExistence type="predicted"/>
<name>X1BKF6_9ZZZZ</name>
<reference evidence="1" key="1">
    <citation type="journal article" date="2014" name="Front. Microbiol.">
        <title>High frequency of phylogenetically diverse reductive dehalogenase-homologous genes in deep subseafloor sedimentary metagenomes.</title>
        <authorList>
            <person name="Kawai M."/>
            <person name="Futagami T."/>
            <person name="Toyoda A."/>
            <person name="Takaki Y."/>
            <person name="Nishi S."/>
            <person name="Hori S."/>
            <person name="Arai W."/>
            <person name="Tsubouchi T."/>
            <person name="Morono Y."/>
            <person name="Uchiyama I."/>
            <person name="Ito T."/>
            <person name="Fujiyama A."/>
            <person name="Inagaki F."/>
            <person name="Takami H."/>
        </authorList>
    </citation>
    <scope>NUCLEOTIDE SEQUENCE</scope>
    <source>
        <strain evidence="1">Expedition CK06-06</strain>
    </source>
</reference>
<sequence length="85" mass="10253">MCSMEPYSSDDIKRKKRKNWNFFNTPLEDKISQIIDSFEKMVFQLLWVSDILDSKFYELERRFNIIERELTKNQINFIAPPSSPT</sequence>
<comment type="caution">
    <text evidence="1">The sequence shown here is derived from an EMBL/GenBank/DDBJ whole genome shotgun (WGS) entry which is preliminary data.</text>
</comment>
<evidence type="ECO:0000313" key="1">
    <source>
        <dbReference type="EMBL" id="GAG84548.1"/>
    </source>
</evidence>
<dbReference type="AlphaFoldDB" id="X1BKF6"/>
<protein>
    <submittedName>
        <fullName evidence="1">Uncharacterized protein</fullName>
    </submittedName>
</protein>
<accession>X1BKF6</accession>
<organism evidence="1">
    <name type="scientific">marine sediment metagenome</name>
    <dbReference type="NCBI Taxonomy" id="412755"/>
    <lineage>
        <taxon>unclassified sequences</taxon>
        <taxon>metagenomes</taxon>
        <taxon>ecological metagenomes</taxon>
    </lineage>
</organism>
<feature type="non-terminal residue" evidence="1">
    <location>
        <position position="85"/>
    </location>
</feature>
<dbReference type="EMBL" id="BART01011397">
    <property type="protein sequence ID" value="GAG84548.1"/>
    <property type="molecule type" value="Genomic_DNA"/>
</dbReference>
<gene>
    <name evidence="1" type="ORF">S01H4_24301</name>
</gene>